<dbReference type="InterPro" id="IPR014757">
    <property type="entry name" value="Tscrpt_reg_IclR_C"/>
</dbReference>
<dbReference type="PROSITE" id="PS51078">
    <property type="entry name" value="ICLR_ED"/>
    <property type="match status" value="1"/>
</dbReference>
<protein>
    <submittedName>
        <fullName evidence="4">IclR family transcriptional regulator</fullName>
    </submittedName>
</protein>
<organism evidence="4 5">
    <name type="scientific">Clostridium mobile</name>
    <dbReference type="NCBI Taxonomy" id="2841512"/>
    <lineage>
        <taxon>Bacteria</taxon>
        <taxon>Bacillati</taxon>
        <taxon>Bacillota</taxon>
        <taxon>Clostridia</taxon>
        <taxon>Eubacteriales</taxon>
        <taxon>Clostridiaceae</taxon>
        <taxon>Clostridium</taxon>
    </lineage>
</organism>
<gene>
    <name evidence="4" type="ORF">KQI86_12265</name>
</gene>
<keyword evidence="1" id="KW-0238">DNA-binding</keyword>
<dbReference type="RefSeq" id="WP_216439681.1">
    <property type="nucleotide sequence ID" value="NZ_JAHLQF010000003.1"/>
</dbReference>
<accession>A0ABS6EL15</accession>
<dbReference type="SMART" id="SM00346">
    <property type="entry name" value="HTH_ICLR"/>
    <property type="match status" value="1"/>
</dbReference>
<dbReference type="PROSITE" id="PS51077">
    <property type="entry name" value="HTH_ICLR"/>
    <property type="match status" value="1"/>
</dbReference>
<dbReference type="EMBL" id="JAHLQF010000003">
    <property type="protein sequence ID" value="MBU5485109.1"/>
    <property type="molecule type" value="Genomic_DNA"/>
</dbReference>
<evidence type="ECO:0000259" key="2">
    <source>
        <dbReference type="PROSITE" id="PS51077"/>
    </source>
</evidence>
<evidence type="ECO:0000259" key="3">
    <source>
        <dbReference type="PROSITE" id="PS51078"/>
    </source>
</evidence>
<proteinExistence type="predicted"/>
<dbReference type="Pfam" id="PF09339">
    <property type="entry name" value="HTH_IclR"/>
    <property type="match status" value="1"/>
</dbReference>
<dbReference type="PANTHER" id="PTHR30136:SF24">
    <property type="entry name" value="HTH-TYPE TRANSCRIPTIONAL REPRESSOR ALLR"/>
    <property type="match status" value="1"/>
</dbReference>
<evidence type="ECO:0000313" key="4">
    <source>
        <dbReference type="EMBL" id="MBU5485109.1"/>
    </source>
</evidence>
<name>A0ABS6EL15_9CLOT</name>
<dbReference type="InterPro" id="IPR005471">
    <property type="entry name" value="Tscrpt_reg_IclR_N"/>
</dbReference>
<comment type="caution">
    <text evidence="4">The sequence shown here is derived from an EMBL/GenBank/DDBJ whole genome shotgun (WGS) entry which is preliminary data.</text>
</comment>
<keyword evidence="5" id="KW-1185">Reference proteome</keyword>
<evidence type="ECO:0000256" key="1">
    <source>
        <dbReference type="ARBA" id="ARBA00023125"/>
    </source>
</evidence>
<dbReference type="InterPro" id="IPR050707">
    <property type="entry name" value="HTH_MetabolicPath_Reg"/>
</dbReference>
<evidence type="ECO:0000313" key="5">
    <source>
        <dbReference type="Proteomes" id="UP000726170"/>
    </source>
</evidence>
<dbReference type="Pfam" id="PF01614">
    <property type="entry name" value="IclR_C"/>
    <property type="match status" value="1"/>
</dbReference>
<feature type="domain" description="HTH iclR-type" evidence="2">
    <location>
        <begin position="20"/>
        <end position="85"/>
    </location>
</feature>
<dbReference type="Proteomes" id="UP000726170">
    <property type="component" value="Unassembled WGS sequence"/>
</dbReference>
<feature type="domain" description="IclR-ED" evidence="3">
    <location>
        <begin position="86"/>
        <end position="269"/>
    </location>
</feature>
<reference evidence="4 5" key="1">
    <citation type="submission" date="2021-06" db="EMBL/GenBank/DDBJ databases">
        <authorList>
            <person name="Sun Q."/>
            <person name="Li D."/>
        </authorList>
    </citation>
    <scope>NUCLEOTIDE SEQUENCE [LARGE SCALE GENOMIC DNA]</scope>
    <source>
        <strain evidence="4 5">MSJ-11</strain>
    </source>
</reference>
<sequence>MCRLKGGAKKAMSKEQNNINNSLDKALELLKYFTMECPVRGLSEISRDSSIPKATVYRLFNTFEKNGFLQKVDIQGKQNQYRLGMRFFELGMIVSESMEVKEIAIPFMEKLRDLLNEDVQLAVREDNHAIYIEKLTCAHPVRLFTRIGRAAPLSAGACARAILSFLDNEDINEILNKEPLKKHTEITIVDKEELWQKIDESRSQGYTISFGELEPQTVSVGVPIFDYYGKVVASISVAGPEQRFNNNSLPLIIKETKKTAKEISKILGYNPKSSDS</sequence>
<dbReference type="PANTHER" id="PTHR30136">
    <property type="entry name" value="HELIX-TURN-HELIX TRANSCRIPTIONAL REGULATOR, ICLR FAMILY"/>
    <property type="match status" value="1"/>
</dbReference>